<dbReference type="GO" id="GO:0005829">
    <property type="term" value="C:cytosol"/>
    <property type="evidence" value="ECO:0007669"/>
    <property type="project" value="TreeGrafter"/>
</dbReference>
<dbReference type="PANTHER" id="PTHR10648:SF4">
    <property type="entry name" value="PROTEIN PHOSPHATASE 2 (FORMERLY 2A), REGULATORY SUBUNIT A, BETA ISOFORM-RELATED"/>
    <property type="match status" value="1"/>
</dbReference>
<gene>
    <name evidence="4" type="ORF">TrVE_jg8222</name>
</gene>
<evidence type="ECO:0000256" key="1">
    <source>
        <dbReference type="ARBA" id="ARBA00022737"/>
    </source>
</evidence>
<dbReference type="SUPFAM" id="SSF50156">
    <property type="entry name" value="PDZ domain-like"/>
    <property type="match status" value="1"/>
</dbReference>
<protein>
    <submittedName>
        <fullName evidence="4">Uncharacterized protein</fullName>
    </submittedName>
</protein>
<proteinExistence type="predicted"/>
<evidence type="ECO:0000256" key="3">
    <source>
        <dbReference type="SAM" id="MobiDB-lite"/>
    </source>
</evidence>
<feature type="region of interest" description="Disordered" evidence="3">
    <location>
        <begin position="633"/>
        <end position="700"/>
    </location>
</feature>
<dbReference type="AlphaFoldDB" id="A0A9W7EW84"/>
<dbReference type="GO" id="GO:0005634">
    <property type="term" value="C:nucleus"/>
    <property type="evidence" value="ECO:0007669"/>
    <property type="project" value="TreeGrafter"/>
</dbReference>
<feature type="repeat" description="HEAT" evidence="2">
    <location>
        <begin position="517"/>
        <end position="552"/>
    </location>
</feature>
<feature type="compositionally biased region" description="Pro residues" evidence="3">
    <location>
        <begin position="277"/>
        <end position="287"/>
    </location>
</feature>
<dbReference type="Proteomes" id="UP001165160">
    <property type="component" value="Unassembled WGS sequence"/>
</dbReference>
<dbReference type="PROSITE" id="PS50077">
    <property type="entry name" value="HEAT_REPEAT"/>
    <property type="match status" value="2"/>
</dbReference>
<dbReference type="InterPro" id="IPR036034">
    <property type="entry name" value="PDZ_sf"/>
</dbReference>
<feature type="compositionally biased region" description="Polar residues" evidence="3">
    <location>
        <begin position="645"/>
        <end position="662"/>
    </location>
</feature>
<dbReference type="PANTHER" id="PTHR10648">
    <property type="entry name" value="SERINE/THREONINE-PROTEIN PHOSPHATASE PP2A 65 KDA REGULATORY SUBUNIT"/>
    <property type="match status" value="1"/>
</dbReference>
<dbReference type="InterPro" id="IPR021133">
    <property type="entry name" value="HEAT_type_2"/>
</dbReference>
<dbReference type="GO" id="GO:0000159">
    <property type="term" value="C:protein phosphatase type 2A complex"/>
    <property type="evidence" value="ECO:0007669"/>
    <property type="project" value="TreeGrafter"/>
</dbReference>
<keyword evidence="5" id="KW-1185">Reference proteome</keyword>
<feature type="repeat" description="HEAT" evidence="2">
    <location>
        <begin position="760"/>
        <end position="798"/>
    </location>
</feature>
<dbReference type="SUPFAM" id="SSF48371">
    <property type="entry name" value="ARM repeat"/>
    <property type="match status" value="1"/>
</dbReference>
<keyword evidence="1" id="KW-0677">Repeat</keyword>
<feature type="region of interest" description="Disordered" evidence="3">
    <location>
        <begin position="267"/>
        <end position="293"/>
    </location>
</feature>
<evidence type="ECO:0000256" key="2">
    <source>
        <dbReference type="PROSITE-ProRule" id="PRU00103"/>
    </source>
</evidence>
<dbReference type="Gene3D" id="2.30.42.10">
    <property type="match status" value="1"/>
</dbReference>
<evidence type="ECO:0000313" key="5">
    <source>
        <dbReference type="Proteomes" id="UP001165160"/>
    </source>
</evidence>
<dbReference type="InterPro" id="IPR016024">
    <property type="entry name" value="ARM-type_fold"/>
</dbReference>
<organism evidence="4 5">
    <name type="scientific">Triparma verrucosa</name>
    <dbReference type="NCBI Taxonomy" id="1606542"/>
    <lineage>
        <taxon>Eukaryota</taxon>
        <taxon>Sar</taxon>
        <taxon>Stramenopiles</taxon>
        <taxon>Ochrophyta</taxon>
        <taxon>Bolidophyceae</taxon>
        <taxon>Parmales</taxon>
        <taxon>Triparmaceae</taxon>
        <taxon>Triparma</taxon>
    </lineage>
</organism>
<dbReference type="Gene3D" id="1.25.10.10">
    <property type="entry name" value="Leucine-rich Repeat Variant"/>
    <property type="match status" value="1"/>
</dbReference>
<feature type="compositionally biased region" description="Pro residues" evidence="3">
    <location>
        <begin position="685"/>
        <end position="695"/>
    </location>
</feature>
<comment type="caution">
    <text evidence="4">The sequence shown here is derived from an EMBL/GenBank/DDBJ whole genome shotgun (WGS) entry which is preliminary data.</text>
</comment>
<dbReference type="GO" id="GO:0019888">
    <property type="term" value="F:protein phosphatase regulator activity"/>
    <property type="evidence" value="ECO:0007669"/>
    <property type="project" value="TreeGrafter"/>
</dbReference>
<dbReference type="EMBL" id="BRXX01000161">
    <property type="protein sequence ID" value="GMH94879.1"/>
    <property type="molecule type" value="Genomic_DNA"/>
</dbReference>
<sequence>MAHTIADLRSNLSNPLSSHSDHFLKCLLLMCSCANKRPKEVAKTITKKYNELRKQITLQGNTSNSSSTMEDHLPKEIMDSFFGDDTDSADTYEIKITSETLGLTVENVLERTVVRTVIPNQSAFLAGALVGSVVSKVGPRSTDNCTHFETIDELRQSVRPLTLTLKNVPPQSLNRGRTLMSSLIDNAEGVRTSTVASVSQRMCEILVIAVALFKEAKDKEKVLGVGKVLKEYIKRCGGHGEEKVTDSVNYGTADPSSVEVSLNGVDLNSSVDNQLPPTSPPLPPTPQPSTTTSFHFTSTPLLLNDCLQRSQSLLSHFSPTSPIQPLLLPLISLLTSVLEFDTQNSPSYDYNSTDDLGAAGNLIKVVVRQACLGEKVWGNRFVSVVHGLSGSKSPLSRKVGVSLCPILWSFATFPYRLQLRGIITRSLHDIDQTVRRSTGRVLTEIVEGREREVPWLVLMCERAMTDPVGELRGNAVSLVCSLCERCQEETEEEGEKRNKRDASSLLFEDIYLLQCKLLPIATRLAEDKSPNVRLAVASHADRLVGALGSHWIIVLNDLFTALLQDEDEKVRTEAVYTVPRLVHQVFKTADVDMQAEVLESVFRSMTRMVTDDSPSVRVSLATSAGQMLVLITRPNASLEDEDTRNSITSNDGNPAAPSSPTHQQQAPKPPSPKKGVMSMMSSSRPKPPLPPPSPSNPHLHYVDENVLPVVQRLLHDGDPSVCSNALRAVANASHSINSTKTEHEGVDFVPVLKEKQVLRLLPTLTHLSTNPQWRVRRSAVEVVPALVKSTTSLKSRASIGSLAVSLLTDPVSEVRKSASFALCTASTMKKKKDDWLEYIVLPELNASVGVKDHRVRLVAVFMLRTLINKHVDEKVYLKDKGVNVCKFFDMTVKMKDDRLANVRLNVGKTLAECDWKGVLEEIKTEESERVKGEIKKCLKVMAKDADADVRYFSRVARGEV</sequence>
<name>A0A9W7EW84_9STRA</name>
<reference evidence="5" key="1">
    <citation type="journal article" date="2023" name="Commun. Biol.">
        <title>Genome analysis of Parmales, the sister group of diatoms, reveals the evolutionary specialization of diatoms from phago-mixotrophs to photoautotrophs.</title>
        <authorList>
            <person name="Ban H."/>
            <person name="Sato S."/>
            <person name="Yoshikawa S."/>
            <person name="Yamada K."/>
            <person name="Nakamura Y."/>
            <person name="Ichinomiya M."/>
            <person name="Sato N."/>
            <person name="Blanc-Mathieu R."/>
            <person name="Endo H."/>
            <person name="Kuwata A."/>
            <person name="Ogata H."/>
        </authorList>
    </citation>
    <scope>NUCLEOTIDE SEQUENCE [LARGE SCALE GENOMIC DNA]</scope>
    <source>
        <strain evidence="5">NIES 3699</strain>
    </source>
</reference>
<dbReference type="InterPro" id="IPR051023">
    <property type="entry name" value="PP2A_Regulatory_Subunit_A"/>
</dbReference>
<dbReference type="InterPro" id="IPR011989">
    <property type="entry name" value="ARM-like"/>
</dbReference>
<feature type="compositionally biased region" description="Low complexity" evidence="3">
    <location>
        <begin position="673"/>
        <end position="684"/>
    </location>
</feature>
<evidence type="ECO:0000313" key="4">
    <source>
        <dbReference type="EMBL" id="GMH94879.1"/>
    </source>
</evidence>
<accession>A0A9W7EW84</accession>